<keyword evidence="3" id="KW-0456">Lyase</keyword>
<evidence type="ECO:0000313" key="4">
    <source>
        <dbReference type="Proteomes" id="UP000198393"/>
    </source>
</evidence>
<dbReference type="Proteomes" id="UP000198393">
    <property type="component" value="Unassembled WGS sequence"/>
</dbReference>
<dbReference type="PANTHER" id="PTHR43586">
    <property type="entry name" value="CYSTEINE DESULFURASE"/>
    <property type="match status" value="1"/>
</dbReference>
<keyword evidence="1" id="KW-0663">Pyridoxal phosphate</keyword>
<organism evidence="3 4">
    <name type="scientific">Ekhidna lutea</name>
    <dbReference type="NCBI Taxonomy" id="447679"/>
    <lineage>
        <taxon>Bacteria</taxon>
        <taxon>Pseudomonadati</taxon>
        <taxon>Bacteroidota</taxon>
        <taxon>Cytophagia</taxon>
        <taxon>Cytophagales</taxon>
        <taxon>Reichenbachiellaceae</taxon>
        <taxon>Ekhidna</taxon>
    </lineage>
</organism>
<proteinExistence type="predicted"/>
<evidence type="ECO:0000313" key="3">
    <source>
        <dbReference type="EMBL" id="SNS45856.1"/>
    </source>
</evidence>
<evidence type="ECO:0000256" key="1">
    <source>
        <dbReference type="ARBA" id="ARBA00022898"/>
    </source>
</evidence>
<dbReference type="EMBL" id="FZPD01000001">
    <property type="protein sequence ID" value="SNS45856.1"/>
    <property type="molecule type" value="Genomic_DNA"/>
</dbReference>
<gene>
    <name evidence="3" type="ORF">SAMN05421640_0233</name>
</gene>
<dbReference type="InterPro" id="IPR015422">
    <property type="entry name" value="PyrdxlP-dep_Trfase_small"/>
</dbReference>
<accession>A0A239EMF7</accession>
<dbReference type="InterPro" id="IPR015421">
    <property type="entry name" value="PyrdxlP-dep_Trfase_major"/>
</dbReference>
<dbReference type="Pfam" id="PF00266">
    <property type="entry name" value="Aminotran_5"/>
    <property type="match status" value="1"/>
</dbReference>
<keyword evidence="4" id="KW-1185">Reference proteome</keyword>
<feature type="domain" description="Aminotransferase class V" evidence="2">
    <location>
        <begin position="45"/>
        <end position="347"/>
    </location>
</feature>
<protein>
    <submittedName>
        <fullName evidence="3">Selenocysteine lyase/Cysteine desulfurase</fullName>
    </submittedName>
</protein>
<dbReference type="GO" id="GO:0016829">
    <property type="term" value="F:lyase activity"/>
    <property type="evidence" value="ECO:0007669"/>
    <property type="project" value="UniProtKB-KW"/>
</dbReference>
<dbReference type="SUPFAM" id="SSF53383">
    <property type="entry name" value="PLP-dependent transferases"/>
    <property type="match status" value="1"/>
</dbReference>
<reference evidence="3 4" key="1">
    <citation type="submission" date="2017-06" db="EMBL/GenBank/DDBJ databases">
        <authorList>
            <person name="Kim H.J."/>
            <person name="Triplett B.A."/>
        </authorList>
    </citation>
    <scope>NUCLEOTIDE SEQUENCE [LARGE SCALE GENOMIC DNA]</scope>
    <source>
        <strain evidence="3 4">DSM 19307</strain>
    </source>
</reference>
<sequence>MLQRKHAYLNCAYMSPLMKKVESAGVKGLKRKRKPFQISVDDFFQETEDLRVLYSRLVDNDEPKRVVIIPSVSYGLANVVNNLPFKDGEILLAEEQFPSNVYPWLKLQEKGFDVKPISPSDSANRGESWNNEILNAITPKTRVLAIGHVHWSDGTLFLLQKIRKKLDQVGGLLVIDGTQSVGALPFSIRDIRPDALICAGYKWLMGPYSIGLAYYGPAFDGGVPIEENWINRLNSEDFTNLVNYQDEYQEQALRYEVGEHSNFILVPMLHQAIRQIINWQPDNIQVYTQELMSESIKELAELGYGIESEIYRAHHLFGLRLPDSVSVDALKTSLTRNRVSVSFRGKAVRVSPHVYNDEMDVRKLLKAMKEPIFASR</sequence>
<dbReference type="AlphaFoldDB" id="A0A239EMF7"/>
<dbReference type="InterPro" id="IPR000192">
    <property type="entry name" value="Aminotrans_V_dom"/>
</dbReference>
<dbReference type="Gene3D" id="3.90.1150.10">
    <property type="entry name" value="Aspartate Aminotransferase, domain 1"/>
    <property type="match status" value="1"/>
</dbReference>
<dbReference type="PANTHER" id="PTHR43586:SF15">
    <property type="entry name" value="BLR3095 PROTEIN"/>
    <property type="match status" value="1"/>
</dbReference>
<name>A0A239EMF7_EKHLU</name>
<dbReference type="InterPro" id="IPR015424">
    <property type="entry name" value="PyrdxlP-dep_Trfase"/>
</dbReference>
<dbReference type="Gene3D" id="3.40.640.10">
    <property type="entry name" value="Type I PLP-dependent aspartate aminotransferase-like (Major domain)"/>
    <property type="match status" value="1"/>
</dbReference>
<evidence type="ECO:0000259" key="2">
    <source>
        <dbReference type="Pfam" id="PF00266"/>
    </source>
</evidence>